<organism evidence="1">
    <name type="scientific">uncultured Caudovirales phage</name>
    <dbReference type="NCBI Taxonomy" id="2100421"/>
    <lineage>
        <taxon>Viruses</taxon>
        <taxon>Duplodnaviria</taxon>
        <taxon>Heunggongvirae</taxon>
        <taxon>Uroviricota</taxon>
        <taxon>Caudoviricetes</taxon>
        <taxon>Peduoviridae</taxon>
        <taxon>Maltschvirus</taxon>
        <taxon>Maltschvirus maltsch</taxon>
    </lineage>
</organism>
<dbReference type="EMBL" id="LR796611">
    <property type="protein sequence ID" value="CAB4154281.1"/>
    <property type="molecule type" value="Genomic_DNA"/>
</dbReference>
<accession>A0A6J5NA14</accession>
<gene>
    <name evidence="1" type="ORF">UFOVP631_32</name>
</gene>
<sequence>MTKKEFDKYLARDRGCWHCGSNGDDLIPHHRLNRGMGSKNSKASQPSNIVVLCSQANGLLESNSKFAELGRKLGWKLRQDETPTEVPIFGHGGWWLLNDDFTKDLLETEAEYF</sequence>
<protein>
    <submittedName>
        <fullName evidence="1">HNHc domain containing protein</fullName>
    </submittedName>
</protein>
<name>A0A6J5NA14_9CAUD</name>
<reference evidence="1" key="1">
    <citation type="submission" date="2020-04" db="EMBL/GenBank/DDBJ databases">
        <authorList>
            <person name="Chiriac C."/>
            <person name="Salcher M."/>
            <person name="Ghai R."/>
            <person name="Kavagutti S V."/>
        </authorList>
    </citation>
    <scope>NUCLEOTIDE SEQUENCE</scope>
</reference>
<proteinExistence type="predicted"/>
<evidence type="ECO:0000313" key="1">
    <source>
        <dbReference type="EMBL" id="CAB4154281.1"/>
    </source>
</evidence>